<reference evidence="7 8" key="1">
    <citation type="submission" date="2024-05" db="EMBL/GenBank/DDBJ databases">
        <authorList>
            <person name="Duchaud E."/>
        </authorList>
    </citation>
    <scope>NUCLEOTIDE SEQUENCE [LARGE SCALE GENOMIC DNA]</scope>
    <source>
        <strain evidence="7">Ena-SAMPLE-TAB-13-05-2024-13:56:06:370-140309</strain>
    </source>
</reference>
<evidence type="ECO:0000256" key="4">
    <source>
        <dbReference type="ARBA" id="ARBA00023125"/>
    </source>
</evidence>
<protein>
    <submittedName>
        <fullName evidence="7">Sigma-70 region 2</fullName>
    </submittedName>
</protein>
<dbReference type="Gene3D" id="1.10.1740.10">
    <property type="match status" value="1"/>
</dbReference>
<accession>A0ABP1EJ99</accession>
<name>A0ABP1EJ99_9FLAO</name>
<dbReference type="EMBL" id="OZ038524">
    <property type="protein sequence ID" value="CAL2081899.1"/>
    <property type="molecule type" value="Genomic_DNA"/>
</dbReference>
<keyword evidence="2" id="KW-0805">Transcription regulation</keyword>
<dbReference type="NCBIfam" id="TIGR02937">
    <property type="entry name" value="sigma70-ECF"/>
    <property type="match status" value="1"/>
</dbReference>
<evidence type="ECO:0000313" key="7">
    <source>
        <dbReference type="EMBL" id="CAL2081899.1"/>
    </source>
</evidence>
<dbReference type="Proteomes" id="UP001497514">
    <property type="component" value="Chromosome"/>
</dbReference>
<dbReference type="PANTHER" id="PTHR43133:SF8">
    <property type="entry name" value="RNA POLYMERASE SIGMA FACTOR HI_1459-RELATED"/>
    <property type="match status" value="1"/>
</dbReference>
<keyword evidence="5" id="KW-0804">Transcription</keyword>
<dbReference type="PANTHER" id="PTHR43133">
    <property type="entry name" value="RNA POLYMERASE ECF-TYPE SIGMA FACTO"/>
    <property type="match status" value="1"/>
</dbReference>
<sequence length="189" mass="22621">MCTLNMKDKEIVINQWVDLYSEPLLKRAIFLLENRDDAKDLVQEVFVSAVQAYHHFKEESTPLTWLQTILKNKVADFYRKKYRNTKSINIVNFFDSKTGSWTDNSILNDWDQNLNEQENQNSLHSTLDKCIEDLPAQWLLVVKLYYLKEKKNNEVCSELNISLNNLWKILQRSRMQLRKCIELNWFEKL</sequence>
<dbReference type="SUPFAM" id="SSF88659">
    <property type="entry name" value="Sigma3 and sigma4 domains of RNA polymerase sigma factors"/>
    <property type="match status" value="1"/>
</dbReference>
<proteinExistence type="inferred from homology"/>
<evidence type="ECO:0000256" key="3">
    <source>
        <dbReference type="ARBA" id="ARBA00023082"/>
    </source>
</evidence>
<feature type="domain" description="RNA polymerase sigma-70 region 2" evidence="6">
    <location>
        <begin position="20"/>
        <end position="83"/>
    </location>
</feature>
<evidence type="ECO:0000259" key="6">
    <source>
        <dbReference type="Pfam" id="PF04542"/>
    </source>
</evidence>
<dbReference type="InterPro" id="IPR007627">
    <property type="entry name" value="RNA_pol_sigma70_r2"/>
</dbReference>
<organism evidence="7 8">
    <name type="scientific">Tenacibaculum dicentrarchi</name>
    <dbReference type="NCBI Taxonomy" id="669041"/>
    <lineage>
        <taxon>Bacteria</taxon>
        <taxon>Pseudomonadati</taxon>
        <taxon>Bacteroidota</taxon>
        <taxon>Flavobacteriia</taxon>
        <taxon>Flavobacteriales</taxon>
        <taxon>Flavobacteriaceae</taxon>
        <taxon>Tenacibaculum</taxon>
    </lineage>
</organism>
<evidence type="ECO:0000256" key="1">
    <source>
        <dbReference type="ARBA" id="ARBA00010641"/>
    </source>
</evidence>
<dbReference type="InterPro" id="IPR013324">
    <property type="entry name" value="RNA_pol_sigma_r3/r4-like"/>
</dbReference>
<keyword evidence="8" id="KW-1185">Reference proteome</keyword>
<evidence type="ECO:0000313" key="8">
    <source>
        <dbReference type="Proteomes" id="UP001497514"/>
    </source>
</evidence>
<dbReference type="Gene3D" id="1.10.10.10">
    <property type="entry name" value="Winged helix-like DNA-binding domain superfamily/Winged helix DNA-binding domain"/>
    <property type="match status" value="1"/>
</dbReference>
<keyword evidence="3" id="KW-0731">Sigma factor</keyword>
<dbReference type="InterPro" id="IPR013325">
    <property type="entry name" value="RNA_pol_sigma_r2"/>
</dbReference>
<comment type="similarity">
    <text evidence="1">Belongs to the sigma-70 factor family. ECF subfamily.</text>
</comment>
<dbReference type="InterPro" id="IPR036388">
    <property type="entry name" value="WH-like_DNA-bd_sf"/>
</dbReference>
<keyword evidence="4" id="KW-0238">DNA-binding</keyword>
<dbReference type="InterPro" id="IPR039425">
    <property type="entry name" value="RNA_pol_sigma-70-like"/>
</dbReference>
<gene>
    <name evidence="7" type="ORF">TD3509T_1260</name>
</gene>
<evidence type="ECO:0000256" key="2">
    <source>
        <dbReference type="ARBA" id="ARBA00023015"/>
    </source>
</evidence>
<dbReference type="SUPFAM" id="SSF88946">
    <property type="entry name" value="Sigma2 domain of RNA polymerase sigma factors"/>
    <property type="match status" value="1"/>
</dbReference>
<dbReference type="Pfam" id="PF04542">
    <property type="entry name" value="Sigma70_r2"/>
    <property type="match status" value="1"/>
</dbReference>
<evidence type="ECO:0000256" key="5">
    <source>
        <dbReference type="ARBA" id="ARBA00023163"/>
    </source>
</evidence>
<dbReference type="InterPro" id="IPR014284">
    <property type="entry name" value="RNA_pol_sigma-70_dom"/>
</dbReference>